<sequence>VTRAALNCRYTLETYLEKANKYEHSLGVWSRPSLIRGVTDKVRWGLNEKDEIRKLREYLNAHNNMINTSLSDLVLENMDEGFSKLEISGSRIEEITEDIQQSVVRIEESVIKQESMIASLGLSIPKLIYAFVQDVNASWEKLTQMLNRVDSTEQIYAMLVQIQASTSTPDTRWTFFQQSVVVEDAFGVKFPFISEYGGTLLPTIVRHRFLEVVSPDHIKTPSYFFSGDSGKVLDLQSLLRPGQCITVAVLTSNEDAKSPRMSRMQTFRCHCRVLRWSSRLVS</sequence>
<dbReference type="PANTHER" id="PTHR38886:SF1">
    <property type="entry name" value="NACHT-NTPASE AND P-LOOP NTPASES N-TERMINAL DOMAIN-CONTAINING PROTEIN"/>
    <property type="match status" value="1"/>
</dbReference>
<keyword evidence="2" id="KW-1185">Reference proteome</keyword>
<name>A0A6G1IXG2_9PLEO</name>
<reference evidence="1" key="1">
    <citation type="journal article" date="2020" name="Stud. Mycol.">
        <title>101 Dothideomycetes genomes: a test case for predicting lifestyles and emergence of pathogens.</title>
        <authorList>
            <person name="Haridas S."/>
            <person name="Albert R."/>
            <person name="Binder M."/>
            <person name="Bloem J."/>
            <person name="Labutti K."/>
            <person name="Salamov A."/>
            <person name="Andreopoulos B."/>
            <person name="Baker S."/>
            <person name="Barry K."/>
            <person name="Bills G."/>
            <person name="Bluhm B."/>
            <person name="Cannon C."/>
            <person name="Castanera R."/>
            <person name="Culley D."/>
            <person name="Daum C."/>
            <person name="Ezra D."/>
            <person name="Gonzalez J."/>
            <person name="Henrissat B."/>
            <person name="Kuo A."/>
            <person name="Liang C."/>
            <person name="Lipzen A."/>
            <person name="Lutzoni F."/>
            <person name="Magnuson J."/>
            <person name="Mondo S."/>
            <person name="Nolan M."/>
            <person name="Ohm R."/>
            <person name="Pangilinan J."/>
            <person name="Park H.-J."/>
            <person name="Ramirez L."/>
            <person name="Alfaro M."/>
            <person name="Sun H."/>
            <person name="Tritt A."/>
            <person name="Yoshinaga Y."/>
            <person name="Zwiers L.-H."/>
            <person name="Turgeon B."/>
            <person name="Goodwin S."/>
            <person name="Spatafora J."/>
            <person name="Crous P."/>
            <person name="Grigoriev I."/>
        </authorList>
    </citation>
    <scope>NUCLEOTIDE SEQUENCE</scope>
    <source>
        <strain evidence="1">CBS 122367</strain>
    </source>
</reference>
<protein>
    <submittedName>
        <fullName evidence="1">Uncharacterized protein</fullName>
    </submittedName>
</protein>
<dbReference type="OrthoDB" id="3794267at2759"/>
<proteinExistence type="predicted"/>
<evidence type="ECO:0000313" key="2">
    <source>
        <dbReference type="Proteomes" id="UP000799291"/>
    </source>
</evidence>
<dbReference type="Proteomes" id="UP000799291">
    <property type="component" value="Unassembled WGS sequence"/>
</dbReference>
<organism evidence="1 2">
    <name type="scientific">Lentithecium fluviatile CBS 122367</name>
    <dbReference type="NCBI Taxonomy" id="1168545"/>
    <lineage>
        <taxon>Eukaryota</taxon>
        <taxon>Fungi</taxon>
        <taxon>Dikarya</taxon>
        <taxon>Ascomycota</taxon>
        <taxon>Pezizomycotina</taxon>
        <taxon>Dothideomycetes</taxon>
        <taxon>Pleosporomycetidae</taxon>
        <taxon>Pleosporales</taxon>
        <taxon>Massarineae</taxon>
        <taxon>Lentitheciaceae</taxon>
        <taxon>Lentithecium</taxon>
    </lineage>
</organism>
<dbReference type="PANTHER" id="PTHR38886">
    <property type="entry name" value="SESA DOMAIN-CONTAINING PROTEIN"/>
    <property type="match status" value="1"/>
</dbReference>
<gene>
    <name evidence="1" type="ORF">K458DRAFT_306148</name>
</gene>
<accession>A0A6G1IXG2</accession>
<dbReference type="EMBL" id="MU005585">
    <property type="protein sequence ID" value="KAF2682946.1"/>
    <property type="molecule type" value="Genomic_DNA"/>
</dbReference>
<dbReference type="AlphaFoldDB" id="A0A6G1IXG2"/>
<feature type="non-terminal residue" evidence="1">
    <location>
        <position position="1"/>
    </location>
</feature>
<evidence type="ECO:0000313" key="1">
    <source>
        <dbReference type="EMBL" id="KAF2682946.1"/>
    </source>
</evidence>